<dbReference type="InterPro" id="IPR002792">
    <property type="entry name" value="TRAM_dom"/>
</dbReference>
<dbReference type="PROSITE" id="PS01231">
    <property type="entry name" value="TRMA_2"/>
    <property type="match status" value="1"/>
</dbReference>
<dbReference type="OrthoDB" id="9804590at2"/>
<dbReference type="NCBIfam" id="TIGR00479">
    <property type="entry name" value="rumA"/>
    <property type="match status" value="1"/>
</dbReference>
<reference evidence="9 10" key="1">
    <citation type="submission" date="2016-10" db="EMBL/GenBank/DDBJ databases">
        <authorList>
            <person name="de Groot N.N."/>
        </authorList>
    </citation>
    <scope>NUCLEOTIDE SEQUENCE [LARGE SCALE GENOMIC DNA]</scope>
    <source>
        <strain evidence="9 10">DSM 44778</strain>
    </source>
</reference>
<dbReference type="Gene3D" id="2.40.50.1070">
    <property type="match status" value="1"/>
</dbReference>
<name>A0A1I3JE13_9BACL</name>
<dbReference type="GO" id="GO:0070041">
    <property type="term" value="F:rRNA (uridine-C5-)-methyltransferase activity"/>
    <property type="evidence" value="ECO:0007669"/>
    <property type="project" value="TreeGrafter"/>
</dbReference>
<dbReference type="FunFam" id="2.40.50.1070:FF:000003">
    <property type="entry name" value="23S rRNA (Uracil-5-)-methyltransferase RumA"/>
    <property type="match status" value="1"/>
</dbReference>
<dbReference type="Proteomes" id="UP000199545">
    <property type="component" value="Unassembled WGS sequence"/>
</dbReference>
<keyword evidence="2 6" id="KW-0489">Methyltransferase</keyword>
<dbReference type="STRING" id="46223.SAMN05421852_10129"/>
<keyword evidence="1" id="KW-0004">4Fe-4S</keyword>
<keyword evidence="3 6" id="KW-0808">Transferase</keyword>
<evidence type="ECO:0000256" key="1">
    <source>
        <dbReference type="ARBA" id="ARBA00022485"/>
    </source>
</evidence>
<feature type="binding site" evidence="6">
    <location>
        <position position="325"/>
    </location>
    <ligand>
        <name>S-adenosyl-L-methionine</name>
        <dbReference type="ChEBI" id="CHEBI:59789"/>
    </ligand>
</feature>
<dbReference type="PANTHER" id="PTHR11061">
    <property type="entry name" value="RNA M5U METHYLTRANSFERASE"/>
    <property type="match status" value="1"/>
</dbReference>
<dbReference type="PROSITE" id="PS01230">
    <property type="entry name" value="TRMA_1"/>
    <property type="match status" value="1"/>
</dbReference>
<evidence type="ECO:0000256" key="2">
    <source>
        <dbReference type="ARBA" id="ARBA00022603"/>
    </source>
</evidence>
<dbReference type="PROSITE" id="PS50926">
    <property type="entry name" value="TRAM"/>
    <property type="match status" value="1"/>
</dbReference>
<organism evidence="9 10">
    <name type="scientific">Thermoflavimicrobium dichotomicum</name>
    <dbReference type="NCBI Taxonomy" id="46223"/>
    <lineage>
        <taxon>Bacteria</taxon>
        <taxon>Bacillati</taxon>
        <taxon>Bacillota</taxon>
        <taxon>Bacilli</taxon>
        <taxon>Bacillales</taxon>
        <taxon>Thermoactinomycetaceae</taxon>
        <taxon>Thermoflavimicrobium</taxon>
    </lineage>
</organism>
<sequence length="464" mass="52707">MVKQKAWKKNKKIHLHKGQEVELSIRRLGINGEGVGYYQKQVVFVDGAIPGEIVVARITDIEKNFAKAKLIRIKKKSAYRTDPQCPVYDTCGGCQLQHMDYRFQRRLKRELVQEAFRKYTHLDEIPIEPMISMSEPWTYRNKAQLPLQQIGNRVAMGMFSAKSHRLVQVDDCLVQHPLVNQVLSVTREIIEQLKISVYEERKHQGVIRHLVARIAFATEEVQLVLVTRTSSFPEEKTLISMVTEQLPQVKSIVLNHNPHKTSLIFGDRNRLLWGKEKITEKLGELTFLLSPRAFFQLNPVQTAKLYEEVRKLAKLTGSETIIDAYCGVGTIGLWLAKDAKKVLGMDTIPEAIEDARENAKINGIEHAEYFAGEAESLLPDWIQNGLQPDLVVVDPPRTGLGQPLIDTLLKVKIPRLIYVSCNPSTLAKDCHQLLQGGYELKRIVPLDMFPQTAHVESVTLLEAI</sequence>
<evidence type="ECO:0000256" key="3">
    <source>
        <dbReference type="ARBA" id="ARBA00022679"/>
    </source>
</evidence>
<accession>A0A1I3JE13</accession>
<dbReference type="Pfam" id="PF01938">
    <property type="entry name" value="TRAM"/>
    <property type="match status" value="1"/>
</dbReference>
<dbReference type="FunFam" id="2.40.50.140:FF:000097">
    <property type="entry name" value="23S rRNA (uracil(1939)-C(5))-methyltransferase RlmD"/>
    <property type="match status" value="1"/>
</dbReference>
<dbReference type="PROSITE" id="PS51687">
    <property type="entry name" value="SAM_MT_RNA_M5U"/>
    <property type="match status" value="1"/>
</dbReference>
<dbReference type="InterPro" id="IPR029063">
    <property type="entry name" value="SAM-dependent_MTases_sf"/>
</dbReference>
<feature type="binding site" evidence="6">
    <location>
        <position position="394"/>
    </location>
    <ligand>
        <name>S-adenosyl-L-methionine</name>
        <dbReference type="ChEBI" id="CHEBI:59789"/>
    </ligand>
</feature>
<keyword evidence="5" id="KW-0411">Iron-sulfur</keyword>
<feature type="active site" description="Nucleophile" evidence="6">
    <location>
        <position position="421"/>
    </location>
</feature>
<dbReference type="SUPFAM" id="SSF50249">
    <property type="entry name" value="Nucleic acid-binding proteins"/>
    <property type="match status" value="1"/>
</dbReference>
<dbReference type="SUPFAM" id="SSF53335">
    <property type="entry name" value="S-adenosyl-L-methionine-dependent methyltransferases"/>
    <property type="match status" value="1"/>
</dbReference>
<comment type="similarity">
    <text evidence="6">Belongs to the class I-like SAM-binding methyltransferase superfamily. RNA M5U methyltransferase family.</text>
</comment>
<dbReference type="InterPro" id="IPR030390">
    <property type="entry name" value="MeTrfase_TrmA_AS"/>
</dbReference>
<dbReference type="AlphaFoldDB" id="A0A1I3JE13"/>
<dbReference type="GO" id="GO:0051539">
    <property type="term" value="F:4 iron, 4 sulfur cluster binding"/>
    <property type="evidence" value="ECO:0007669"/>
    <property type="project" value="UniProtKB-KW"/>
</dbReference>
<dbReference type="Gene3D" id="3.40.50.150">
    <property type="entry name" value="Vaccinia Virus protein VP39"/>
    <property type="match status" value="1"/>
</dbReference>
<dbReference type="InterPro" id="IPR030391">
    <property type="entry name" value="MeTrfase_TrmA_CS"/>
</dbReference>
<feature type="domain" description="TRAM" evidence="8">
    <location>
        <begin position="14"/>
        <end position="72"/>
    </location>
</feature>
<evidence type="ECO:0000256" key="5">
    <source>
        <dbReference type="ARBA" id="ARBA00023014"/>
    </source>
</evidence>
<feature type="binding site" evidence="6">
    <location>
        <position position="346"/>
    </location>
    <ligand>
        <name>S-adenosyl-L-methionine</name>
        <dbReference type="ChEBI" id="CHEBI:59789"/>
    </ligand>
</feature>
<keyword evidence="1" id="KW-0479">Metal-binding</keyword>
<evidence type="ECO:0000259" key="8">
    <source>
        <dbReference type="PROSITE" id="PS50926"/>
    </source>
</evidence>
<dbReference type="GO" id="GO:0070475">
    <property type="term" value="P:rRNA base methylation"/>
    <property type="evidence" value="ECO:0007669"/>
    <property type="project" value="TreeGrafter"/>
</dbReference>
<keyword evidence="1" id="KW-0408">Iron</keyword>
<evidence type="ECO:0000256" key="4">
    <source>
        <dbReference type="ARBA" id="ARBA00022691"/>
    </source>
</evidence>
<feature type="active site" evidence="7">
    <location>
        <position position="421"/>
    </location>
</feature>
<evidence type="ECO:0000256" key="7">
    <source>
        <dbReference type="PROSITE-ProRule" id="PRU10015"/>
    </source>
</evidence>
<dbReference type="InterPro" id="IPR012340">
    <property type="entry name" value="NA-bd_OB-fold"/>
</dbReference>
<keyword evidence="10" id="KW-1185">Reference proteome</keyword>
<dbReference type="CDD" id="cd02440">
    <property type="entry name" value="AdoMet_MTases"/>
    <property type="match status" value="1"/>
</dbReference>
<dbReference type="RefSeq" id="WP_093226943.1">
    <property type="nucleotide sequence ID" value="NZ_FORR01000001.1"/>
</dbReference>
<proteinExistence type="inferred from homology"/>
<gene>
    <name evidence="9" type="ORF">SAMN05421852_10129</name>
</gene>
<dbReference type="FunFam" id="3.40.50.150:FF:000009">
    <property type="entry name" value="23S rRNA (Uracil(1939)-C(5))-methyltransferase RlmD"/>
    <property type="match status" value="1"/>
</dbReference>
<evidence type="ECO:0000313" key="9">
    <source>
        <dbReference type="EMBL" id="SFI58198.1"/>
    </source>
</evidence>
<dbReference type="PANTHER" id="PTHR11061:SF45">
    <property type="match status" value="1"/>
</dbReference>
<evidence type="ECO:0000256" key="6">
    <source>
        <dbReference type="PROSITE-ProRule" id="PRU01024"/>
    </source>
</evidence>
<evidence type="ECO:0000313" key="10">
    <source>
        <dbReference type="Proteomes" id="UP000199545"/>
    </source>
</evidence>
<dbReference type="SMR" id="A0A1I3JE13"/>
<feature type="binding site" evidence="6">
    <location>
        <position position="296"/>
    </location>
    <ligand>
        <name>S-adenosyl-L-methionine</name>
        <dbReference type="ChEBI" id="CHEBI:59789"/>
    </ligand>
</feature>
<keyword evidence="4 6" id="KW-0949">S-adenosyl-L-methionine</keyword>
<dbReference type="InterPro" id="IPR010280">
    <property type="entry name" value="U5_MeTrfase_fam"/>
</dbReference>
<dbReference type="Gene3D" id="2.40.50.140">
    <property type="entry name" value="Nucleic acid-binding proteins"/>
    <property type="match status" value="1"/>
</dbReference>
<protein>
    <submittedName>
        <fullName evidence="9">tRNA (Uracil-5-)-methyltransferase/23S rRNA (Uracil1939-C5)-methyltransferase</fullName>
    </submittedName>
</protein>
<dbReference type="Pfam" id="PF05958">
    <property type="entry name" value="tRNA_U5-meth_tr"/>
    <property type="match status" value="1"/>
</dbReference>
<dbReference type="EMBL" id="FORR01000001">
    <property type="protein sequence ID" value="SFI58198.1"/>
    <property type="molecule type" value="Genomic_DNA"/>
</dbReference>